<accession>A0A7M2Z116</accession>
<keyword evidence="1" id="KW-0472">Membrane</keyword>
<reference evidence="3" key="2">
    <citation type="journal article" date="2019" name="MicrobiologyOpen">
        <title>High-quality draft genome sequence of Gaiella occulta isolated from a 150 meter deep mineral water borehole and comparison with the genome sequences of other deep-branching lineages of the phylum Actinobacteria.</title>
        <authorList>
            <person name="Severino R."/>
            <person name="Froufe H.J.C."/>
            <person name="Barroso C."/>
            <person name="Albuquerque L."/>
            <person name="Lobo-da-Cunha A."/>
            <person name="da Costa M.S."/>
            <person name="Egas C."/>
        </authorList>
    </citation>
    <scope>NUCLEOTIDE SEQUENCE [LARGE SCALE GENOMIC DNA]</scope>
    <source>
        <strain evidence="3">F2-233</strain>
    </source>
</reference>
<name>A0A7M2Z116_9ACTN</name>
<dbReference type="Proteomes" id="UP000254134">
    <property type="component" value="Unassembled WGS sequence"/>
</dbReference>
<keyword evidence="3" id="KW-1185">Reference proteome</keyword>
<evidence type="ECO:0008006" key="4">
    <source>
        <dbReference type="Google" id="ProtNLM"/>
    </source>
</evidence>
<sequence>MSSSADARRVDSARRDLRDSWAFRLAAVGIVLLAALLVARGCASSDRTVSQQQAEKIARAAVSFTPDRMQIRLVQQGIPPRAVWAVSLYDVDADGNPTRYRVVRVDGRTGAVLEP</sequence>
<dbReference type="AlphaFoldDB" id="A0A7M2Z116"/>
<comment type="caution">
    <text evidence="2">The sequence shown here is derived from an EMBL/GenBank/DDBJ whole genome shotgun (WGS) entry which is preliminary data.</text>
</comment>
<protein>
    <recommendedName>
        <fullName evidence="4">PepSY domain-containing protein</fullName>
    </recommendedName>
</protein>
<evidence type="ECO:0000313" key="2">
    <source>
        <dbReference type="EMBL" id="RDI76116.1"/>
    </source>
</evidence>
<reference evidence="2 3" key="1">
    <citation type="submission" date="2018-07" db="EMBL/GenBank/DDBJ databases">
        <title>High-quality-draft genome sequence of Gaiella occulta.</title>
        <authorList>
            <person name="Severino R."/>
            <person name="Froufe H.J.C."/>
            <person name="Rainey F.A."/>
            <person name="Barroso C."/>
            <person name="Albuquerque L."/>
            <person name="Lobo-Da-Cunha A."/>
            <person name="Da Costa M.S."/>
            <person name="Egas C."/>
        </authorList>
    </citation>
    <scope>NUCLEOTIDE SEQUENCE [LARGE SCALE GENOMIC DNA]</scope>
    <source>
        <strain evidence="2 3">F2-233</strain>
    </source>
</reference>
<keyword evidence="1" id="KW-0812">Transmembrane</keyword>
<gene>
    <name evidence="2" type="ORF">Gocc_0535</name>
</gene>
<dbReference type="EMBL" id="QQZY01000001">
    <property type="protein sequence ID" value="RDI76116.1"/>
    <property type="molecule type" value="Genomic_DNA"/>
</dbReference>
<proteinExistence type="predicted"/>
<organism evidence="2 3">
    <name type="scientific">Gaiella occulta</name>
    <dbReference type="NCBI Taxonomy" id="1002870"/>
    <lineage>
        <taxon>Bacteria</taxon>
        <taxon>Bacillati</taxon>
        <taxon>Actinomycetota</taxon>
        <taxon>Thermoleophilia</taxon>
        <taxon>Gaiellales</taxon>
        <taxon>Gaiellaceae</taxon>
        <taxon>Gaiella</taxon>
    </lineage>
</organism>
<evidence type="ECO:0000313" key="3">
    <source>
        <dbReference type="Proteomes" id="UP000254134"/>
    </source>
</evidence>
<keyword evidence="1" id="KW-1133">Transmembrane helix</keyword>
<feature type="transmembrane region" description="Helical" evidence="1">
    <location>
        <begin position="21"/>
        <end position="39"/>
    </location>
</feature>
<evidence type="ECO:0000256" key="1">
    <source>
        <dbReference type="SAM" id="Phobius"/>
    </source>
</evidence>